<evidence type="ECO:0000256" key="3">
    <source>
        <dbReference type="ARBA" id="ARBA00012014"/>
    </source>
</evidence>
<evidence type="ECO:0000256" key="12">
    <source>
        <dbReference type="ARBA" id="ARBA00031899"/>
    </source>
</evidence>
<comment type="catalytic activity">
    <reaction evidence="13 14">
        <text>L-lysyl-tRNA(Lys) + a 1,2-diacyl-sn-glycero-3-phospho-(1'-sn-glycerol) = a 1,2-diacyl-sn-glycero-3-phospho-1'-(3'-O-L-lysyl)-sn-glycerol + tRNA(Lys)</text>
        <dbReference type="Rhea" id="RHEA:10668"/>
        <dbReference type="Rhea" id="RHEA-COMP:9696"/>
        <dbReference type="Rhea" id="RHEA-COMP:9697"/>
        <dbReference type="ChEBI" id="CHEBI:64716"/>
        <dbReference type="ChEBI" id="CHEBI:75792"/>
        <dbReference type="ChEBI" id="CHEBI:78442"/>
        <dbReference type="ChEBI" id="CHEBI:78529"/>
        <dbReference type="EC" id="2.3.2.3"/>
    </reaction>
</comment>
<feature type="transmembrane region" description="Helical" evidence="14">
    <location>
        <begin position="447"/>
        <end position="467"/>
    </location>
</feature>
<feature type="domain" description="Phosphatidylglycerol lysyltransferase C-terminal" evidence="15">
    <location>
        <begin position="524"/>
        <end position="818"/>
    </location>
</feature>
<gene>
    <name evidence="14 16" type="primary">mprF</name>
    <name evidence="16" type="ORF">NCTC12278_01783</name>
</gene>
<feature type="transmembrane region" description="Helical" evidence="14">
    <location>
        <begin position="202"/>
        <end position="224"/>
    </location>
</feature>
<dbReference type="PANTHER" id="PTHR34697:SF2">
    <property type="entry name" value="PHOSPHATIDYLGLYCEROL LYSYLTRANSFERASE"/>
    <property type="match status" value="1"/>
</dbReference>
<evidence type="ECO:0000313" key="17">
    <source>
        <dbReference type="Proteomes" id="UP000249495"/>
    </source>
</evidence>
<feature type="transmembrane region" description="Helical" evidence="14">
    <location>
        <begin position="319"/>
        <end position="342"/>
    </location>
</feature>
<dbReference type="GO" id="GO:0050071">
    <property type="term" value="F:phosphatidylglycerol lysyltransferase activity"/>
    <property type="evidence" value="ECO:0007669"/>
    <property type="project" value="UniProtKB-EC"/>
</dbReference>
<evidence type="ECO:0000256" key="4">
    <source>
        <dbReference type="ARBA" id="ARBA00021546"/>
    </source>
</evidence>
<evidence type="ECO:0000256" key="9">
    <source>
        <dbReference type="ARBA" id="ARBA00023098"/>
    </source>
</evidence>
<evidence type="ECO:0000256" key="8">
    <source>
        <dbReference type="ARBA" id="ARBA00022989"/>
    </source>
</evidence>
<keyword evidence="10 14" id="KW-0472">Membrane</keyword>
<evidence type="ECO:0000256" key="13">
    <source>
        <dbReference type="ARBA" id="ARBA00047540"/>
    </source>
</evidence>
<dbReference type="GO" id="GO:0006629">
    <property type="term" value="P:lipid metabolic process"/>
    <property type="evidence" value="ECO:0007669"/>
    <property type="project" value="UniProtKB-KW"/>
</dbReference>
<dbReference type="InterPro" id="IPR022791">
    <property type="entry name" value="L-PG_synthase/AglD"/>
</dbReference>
<dbReference type="STRING" id="1123303.GCA_000372425_01221"/>
<protein>
    <recommendedName>
        <fullName evidence="4 14">Phosphatidylglycerol lysyltransferase</fullName>
        <ecNumber evidence="3 14">2.3.2.3</ecNumber>
    </recommendedName>
    <alternativeName>
        <fullName evidence="12 14">Lysylphosphatidylglycerol synthase</fullName>
    </alternativeName>
</protein>
<evidence type="ECO:0000259" key="15">
    <source>
        <dbReference type="Pfam" id="PF09924"/>
    </source>
</evidence>
<dbReference type="InterPro" id="IPR024320">
    <property type="entry name" value="LPG_synthase_C"/>
</dbReference>
<comment type="function">
    <text evidence="14">Catalyzes the transfer of a lysyl group from L-lysyl-tRNA(Lys) to membrane-bound phosphatidylglycerol (PG), which produces lysylphosphatidylglycerol (LPG), a major component of the bacterial membrane with a positive net charge. LPG synthesis contributes to bacterial virulence as it is involved in the resistance mechanism against cationic antimicrobial peptides (CAMP) produces by the host's immune system (defensins, cathelicidins) and by the competing microorganisms.</text>
</comment>
<dbReference type="Pfam" id="PF09924">
    <property type="entry name" value="LPG_synthase_C"/>
    <property type="match status" value="1"/>
</dbReference>
<dbReference type="Pfam" id="PF03706">
    <property type="entry name" value="LPG_synthase_TM"/>
    <property type="match status" value="1"/>
</dbReference>
<keyword evidence="11 14" id="KW-0046">Antibiotic resistance</keyword>
<reference evidence="16 17" key="1">
    <citation type="submission" date="2018-06" db="EMBL/GenBank/DDBJ databases">
        <authorList>
            <consortium name="Pathogen Informatics"/>
            <person name="Doyle S."/>
        </authorList>
    </citation>
    <scope>NUCLEOTIDE SEQUENCE [LARGE SCALE GENOMIC DNA]</scope>
    <source>
        <strain evidence="16 17">NCTC12278</strain>
    </source>
</reference>
<proteinExistence type="inferred from homology"/>
<comment type="caution">
    <text evidence="14">Lacks conserved residue(s) required for the propagation of feature annotation.</text>
</comment>
<dbReference type="RefSeq" id="WP_018030543.1">
    <property type="nucleotide sequence ID" value="NZ_LS483343.1"/>
</dbReference>
<dbReference type="GO" id="GO:0055091">
    <property type="term" value="P:phospholipid homeostasis"/>
    <property type="evidence" value="ECO:0007669"/>
    <property type="project" value="TreeGrafter"/>
</dbReference>
<comment type="similarity">
    <text evidence="2 14">Belongs to the LPG synthase family.</text>
</comment>
<evidence type="ECO:0000256" key="14">
    <source>
        <dbReference type="RuleBase" id="RU363042"/>
    </source>
</evidence>
<feature type="transmembrane region" description="Helical" evidence="14">
    <location>
        <begin position="164"/>
        <end position="182"/>
    </location>
</feature>
<evidence type="ECO:0000256" key="6">
    <source>
        <dbReference type="ARBA" id="ARBA00022679"/>
    </source>
</evidence>
<sequence>MKTIIEKLKAFMPIIKVIFFTSIVVLIIVELMHLKQTISVKELGQVLQGISWLNIFLIFLVGTLAVFPTTGYDFIVNRILKTNHSKSYILQTSWCINTFNNLTGFGGIIDIGLRLAFYGKKGEEERELQEVTRFLPYLISGLSFISLVSLGLVSIFPVTRSVRFYDIILLASTLYFPLIYWFSGRKNNHYFGNMPAKIRLQLGLVSLFEWTCAALAFIIIGYLMGIDLPFYKTLPLFSIACAAGIVSLIPGGLGSFELVLFTGFAAEGLPKETVVAWLLLYRLAYYILPFFAGIYFFVRHLGHQINQRYQGAPRELLSSSLHSVMIHAVRWLGISLVFSTLFFEKISHLSWLDGFGPLQKQLIWQFPGLLIGVCFILLARAIANGVKRAYSLMFLGLAATLVYINTGSISWQWSLAIVLLGLGTVLIRTHLYKAQFIYSWEGRTKDIILISSMLFILFTLASLIFPYRAYEMNQHLGFSRYFLTWKHILLATSLVTLAYACLVRYLYGGKTLLGETFEHDRYQRLLSEYGGSADSGLAFIKNKRLFWYQEEGLDKAAFQFSTINNKAVVMGEPAGNPETFKNATRAFIEAADRLNYDLVFYSIGKDMTLFLHEYGFEFMKVGENALVDLDSFHLKGNKYKPFRNALNRVQKEGFTFEISPQPHSKVLLDELETISNKWLEKRQEKRFSLGFFDRDYFQEAPLALVKNKEQEIVAFANIMPNHQNGIVSIDLMRYDAKKIPNGVMDYLFLSLFIHFKEEGLAYFDLGMAPLWGVGQVKESFLHERLAYLLYNFGTHFYSFEGLHQYKKKFNPIWEERYVSVAKSSWLLYAILGIFLLDTKLFNKKRRSS</sequence>
<feature type="transmembrane region" description="Helical" evidence="14">
    <location>
        <begin position="12"/>
        <end position="32"/>
    </location>
</feature>
<feature type="transmembrane region" description="Helical" evidence="14">
    <location>
        <begin position="389"/>
        <end position="405"/>
    </location>
</feature>
<keyword evidence="16" id="KW-0012">Acyltransferase</keyword>
<dbReference type="NCBIfam" id="NF033480">
    <property type="entry name" value="bifunc_MprF"/>
    <property type="match status" value="1"/>
</dbReference>
<dbReference type="EC" id="2.3.2.3" evidence="3 14"/>
<feature type="transmembrane region" description="Helical" evidence="14">
    <location>
        <begin position="411"/>
        <end position="427"/>
    </location>
</feature>
<feature type="transmembrane region" description="Helical" evidence="14">
    <location>
        <begin position="825"/>
        <end position="842"/>
    </location>
</feature>
<evidence type="ECO:0000256" key="5">
    <source>
        <dbReference type="ARBA" id="ARBA00022475"/>
    </source>
</evidence>
<organism evidence="16 17">
    <name type="scientific">Streptococcus ferus</name>
    <dbReference type="NCBI Taxonomy" id="1345"/>
    <lineage>
        <taxon>Bacteria</taxon>
        <taxon>Bacillati</taxon>
        <taxon>Bacillota</taxon>
        <taxon>Bacilli</taxon>
        <taxon>Lactobacillales</taxon>
        <taxon>Streptococcaceae</taxon>
        <taxon>Streptococcus</taxon>
    </lineage>
</organism>
<dbReference type="Proteomes" id="UP000249495">
    <property type="component" value="Chromosome 1"/>
</dbReference>
<evidence type="ECO:0000256" key="10">
    <source>
        <dbReference type="ARBA" id="ARBA00023136"/>
    </source>
</evidence>
<dbReference type="GO" id="GO:0005886">
    <property type="term" value="C:plasma membrane"/>
    <property type="evidence" value="ECO:0007669"/>
    <property type="project" value="UniProtKB-SubCell"/>
</dbReference>
<dbReference type="KEGG" id="sfer:NCTC12278_01783"/>
<dbReference type="PANTHER" id="PTHR34697">
    <property type="entry name" value="PHOSPHATIDYLGLYCEROL LYSYLTRANSFERASE"/>
    <property type="match status" value="1"/>
</dbReference>
<dbReference type="InterPro" id="IPR016181">
    <property type="entry name" value="Acyl_CoA_acyltransferase"/>
</dbReference>
<keyword evidence="6 14" id="KW-0808">Transferase</keyword>
<keyword evidence="7 14" id="KW-0812">Transmembrane</keyword>
<accession>A0A2X3VIP8</accession>
<dbReference type="OrthoDB" id="145485at2"/>
<feature type="transmembrane region" description="Helical" evidence="14">
    <location>
        <begin position="236"/>
        <end position="256"/>
    </location>
</feature>
<dbReference type="EMBL" id="LS483343">
    <property type="protein sequence ID" value="SQF41184.1"/>
    <property type="molecule type" value="Genomic_DNA"/>
</dbReference>
<evidence type="ECO:0000256" key="1">
    <source>
        <dbReference type="ARBA" id="ARBA00004651"/>
    </source>
</evidence>
<keyword evidence="17" id="KW-1185">Reference proteome</keyword>
<feature type="transmembrane region" description="Helical" evidence="14">
    <location>
        <begin position="137"/>
        <end position="157"/>
    </location>
</feature>
<evidence type="ECO:0000256" key="2">
    <source>
        <dbReference type="ARBA" id="ARBA00008627"/>
    </source>
</evidence>
<keyword evidence="8 14" id="KW-1133">Transmembrane helix</keyword>
<feature type="transmembrane region" description="Helical" evidence="14">
    <location>
        <begin position="362"/>
        <end position="382"/>
    </location>
</feature>
<feature type="transmembrane region" description="Helical" evidence="14">
    <location>
        <begin position="276"/>
        <end position="298"/>
    </location>
</feature>
<dbReference type="InterPro" id="IPR051211">
    <property type="entry name" value="PG_lysyltransferase"/>
</dbReference>
<dbReference type="GO" id="GO:0046677">
    <property type="term" value="P:response to antibiotic"/>
    <property type="evidence" value="ECO:0007669"/>
    <property type="project" value="UniProtKB-KW"/>
</dbReference>
<keyword evidence="5" id="KW-1003">Cell membrane</keyword>
<evidence type="ECO:0000256" key="11">
    <source>
        <dbReference type="ARBA" id="ARBA00023251"/>
    </source>
</evidence>
<keyword evidence="9 14" id="KW-0443">Lipid metabolism</keyword>
<evidence type="ECO:0000256" key="7">
    <source>
        <dbReference type="ARBA" id="ARBA00022692"/>
    </source>
</evidence>
<feature type="transmembrane region" description="Helical" evidence="14">
    <location>
        <begin position="52"/>
        <end position="75"/>
    </location>
</feature>
<feature type="transmembrane region" description="Helical" evidence="14">
    <location>
        <begin position="96"/>
        <end position="117"/>
    </location>
</feature>
<evidence type="ECO:0000313" key="16">
    <source>
        <dbReference type="EMBL" id="SQF41184.1"/>
    </source>
</evidence>
<feature type="transmembrane region" description="Helical" evidence="14">
    <location>
        <begin position="487"/>
        <end position="507"/>
    </location>
</feature>
<dbReference type="SUPFAM" id="SSF55729">
    <property type="entry name" value="Acyl-CoA N-acyltransferases (Nat)"/>
    <property type="match status" value="1"/>
</dbReference>
<dbReference type="AlphaFoldDB" id="A0A2X3VIP8"/>
<name>A0A2X3VIP8_9STRE</name>
<comment type="subcellular location">
    <subcellularLocation>
        <location evidence="1 14">Cell membrane</location>
        <topology evidence="1 14">Multi-pass membrane protein</topology>
    </subcellularLocation>
</comment>